<evidence type="ECO:0000313" key="2">
    <source>
        <dbReference type="EMBL" id="EGF78147.1"/>
    </source>
</evidence>
<dbReference type="Gene3D" id="3.40.50.300">
    <property type="entry name" value="P-loop containing nucleotide triphosphate hydrolases"/>
    <property type="match status" value="1"/>
</dbReference>
<gene>
    <name evidence="2" type="ORF">BATDEDRAFT_26889</name>
</gene>
<dbReference type="InterPro" id="IPR052980">
    <property type="entry name" value="Crinkler_effector"/>
</dbReference>
<dbReference type="RefSeq" id="XP_006681080.1">
    <property type="nucleotide sequence ID" value="XM_006681017.1"/>
</dbReference>
<dbReference type="OrthoDB" id="2303713at2759"/>
<dbReference type="PANTHER" id="PTHR33129:SF1">
    <property type="entry name" value="ATP-BINDING PROTEIN"/>
    <property type="match status" value="1"/>
</dbReference>
<reference evidence="2 3" key="1">
    <citation type="submission" date="2009-12" db="EMBL/GenBank/DDBJ databases">
        <title>The draft genome of Batrachochytrium dendrobatidis.</title>
        <authorList>
            <consortium name="US DOE Joint Genome Institute (JGI-PGF)"/>
            <person name="Kuo A."/>
            <person name="Salamov A."/>
            <person name="Schmutz J."/>
            <person name="Lucas S."/>
            <person name="Pitluck S."/>
            <person name="Rosenblum E."/>
            <person name="Stajich J."/>
            <person name="Eisen M."/>
            <person name="Grigoriev I.V."/>
        </authorList>
    </citation>
    <scope>NUCLEOTIDE SEQUENCE [LARGE SCALE GENOMIC DNA]</scope>
    <source>
        <strain evidence="3">JAM81 / FGSC 10211</strain>
    </source>
</reference>
<organism evidence="2 3">
    <name type="scientific">Batrachochytrium dendrobatidis (strain JAM81 / FGSC 10211)</name>
    <name type="common">Frog chytrid fungus</name>
    <dbReference type="NCBI Taxonomy" id="684364"/>
    <lineage>
        <taxon>Eukaryota</taxon>
        <taxon>Fungi</taxon>
        <taxon>Fungi incertae sedis</taxon>
        <taxon>Chytridiomycota</taxon>
        <taxon>Chytridiomycota incertae sedis</taxon>
        <taxon>Chytridiomycetes</taxon>
        <taxon>Rhizophydiales</taxon>
        <taxon>Rhizophydiales incertae sedis</taxon>
        <taxon>Batrachochytrium</taxon>
    </lineage>
</organism>
<dbReference type="PANTHER" id="PTHR33129">
    <property type="entry name" value="PROTEIN KINASE DOMAIN-CONTAINING PROTEIN-RELATED"/>
    <property type="match status" value="1"/>
</dbReference>
<dbReference type="InterPro" id="IPR027417">
    <property type="entry name" value="P-loop_NTPase"/>
</dbReference>
<sequence length="514" mass="58990">MSSNKHQPNLGKRPHSEVTPEFPSLPSLSFAAVQEFAGKSQEALVSVQESLVGATFPGSSLFLPLISPHQLQQRFNVADDDSVLVVIRKSYPLLKSEIISLNNKKYSGIYVRGPVGVGKSYLLYLLASEYRLNRPYYRVTYINDCKSWRTDPYGYLLEELVTTFYTDFVDNNNLQWLVICDQHNALFSPSVIFDKFPFSIIDYIAINRGSNIKVVISASANNEGYPTEMKGWQTHDISSHRFDDDEFKVWCDHYELETIGKVNPESEQAVDALYWTGGVPYELDLLWKQPKMTLVEKTLEYREKRVEEMAESHGKFCDKLSEEKKLNLKECISRMALRMVPPEINVGMDRQFISWQGLMTSLGVVAELILKGKDYPNTIKGKISEMYITTMLELSQLFSFQFRKVSNIAKIGLQEDSPLRKSIEIKSVVHFLRNKLPPKTSFQKNVTTLFVPESPNYPRFDFFLWDSNRQLMMGFQVTVLNPFSEHPKMTNSQMWQIFASVMLTNPNGIVLDCT</sequence>
<dbReference type="AlphaFoldDB" id="F4P9A5"/>
<feature type="region of interest" description="Disordered" evidence="1">
    <location>
        <begin position="1"/>
        <end position="21"/>
    </location>
</feature>
<dbReference type="Proteomes" id="UP000007241">
    <property type="component" value="Unassembled WGS sequence"/>
</dbReference>
<name>F4P9A5_BATDJ</name>
<dbReference type="SUPFAM" id="SSF52540">
    <property type="entry name" value="P-loop containing nucleoside triphosphate hydrolases"/>
    <property type="match status" value="1"/>
</dbReference>
<evidence type="ECO:0000256" key="1">
    <source>
        <dbReference type="SAM" id="MobiDB-lite"/>
    </source>
</evidence>
<proteinExistence type="predicted"/>
<evidence type="ECO:0000313" key="3">
    <source>
        <dbReference type="Proteomes" id="UP000007241"/>
    </source>
</evidence>
<dbReference type="GeneID" id="18239163"/>
<dbReference type="EMBL" id="GL882889">
    <property type="protein sequence ID" value="EGF78147.1"/>
    <property type="molecule type" value="Genomic_DNA"/>
</dbReference>
<dbReference type="InParanoid" id="F4P9A5"/>
<protein>
    <submittedName>
        <fullName evidence="2">Uncharacterized protein</fullName>
    </submittedName>
</protein>
<dbReference type="HOGENOM" id="CLU_452671_0_0_1"/>
<keyword evidence="3" id="KW-1185">Reference proteome</keyword>
<accession>F4P9A5</accession>